<keyword evidence="2" id="KW-1185">Reference proteome</keyword>
<sequence length="193" mass="22090">MSEWVEWRELEAVEFSRLRKLEVIKCPKLIGDLPKKVRSLVRLEIKECPELVASLPRTTSIHELVLEEPRVKIGVARGRAAALHSYKSWPFHMPNLKSLNKRGLQHLGSLKYMYIRNCPQLKSLPEERLPTSLSLLRIGDCPLLKPHCRREEGEDWHKVAHVPVAIMDGEAIFDQVDLGPIGHDEVFDASTCM</sequence>
<name>A0ACC0M0G7_RHOML</name>
<evidence type="ECO:0000313" key="2">
    <source>
        <dbReference type="Proteomes" id="UP001062846"/>
    </source>
</evidence>
<reference evidence="1" key="1">
    <citation type="submission" date="2022-02" db="EMBL/GenBank/DDBJ databases">
        <title>Plant Genome Project.</title>
        <authorList>
            <person name="Zhang R.-G."/>
        </authorList>
    </citation>
    <scope>NUCLEOTIDE SEQUENCE</scope>
    <source>
        <strain evidence="1">AT1</strain>
    </source>
</reference>
<dbReference type="Proteomes" id="UP001062846">
    <property type="component" value="Chromosome 10"/>
</dbReference>
<evidence type="ECO:0000313" key="1">
    <source>
        <dbReference type="EMBL" id="KAI8534337.1"/>
    </source>
</evidence>
<protein>
    <submittedName>
        <fullName evidence="1">Uncharacterized protein</fullName>
    </submittedName>
</protein>
<dbReference type="EMBL" id="CM046397">
    <property type="protein sequence ID" value="KAI8534337.1"/>
    <property type="molecule type" value="Genomic_DNA"/>
</dbReference>
<proteinExistence type="predicted"/>
<gene>
    <name evidence="1" type="ORF">RHMOL_Rhmol10G0082100</name>
</gene>
<organism evidence="1 2">
    <name type="scientific">Rhododendron molle</name>
    <name type="common">Chinese azalea</name>
    <name type="synonym">Azalea mollis</name>
    <dbReference type="NCBI Taxonomy" id="49168"/>
    <lineage>
        <taxon>Eukaryota</taxon>
        <taxon>Viridiplantae</taxon>
        <taxon>Streptophyta</taxon>
        <taxon>Embryophyta</taxon>
        <taxon>Tracheophyta</taxon>
        <taxon>Spermatophyta</taxon>
        <taxon>Magnoliopsida</taxon>
        <taxon>eudicotyledons</taxon>
        <taxon>Gunneridae</taxon>
        <taxon>Pentapetalae</taxon>
        <taxon>asterids</taxon>
        <taxon>Ericales</taxon>
        <taxon>Ericaceae</taxon>
        <taxon>Ericoideae</taxon>
        <taxon>Rhodoreae</taxon>
        <taxon>Rhododendron</taxon>
    </lineage>
</organism>
<accession>A0ACC0M0G7</accession>
<comment type="caution">
    <text evidence="1">The sequence shown here is derived from an EMBL/GenBank/DDBJ whole genome shotgun (WGS) entry which is preliminary data.</text>
</comment>